<dbReference type="InterPro" id="IPR024500">
    <property type="entry name" value="DUF3074"/>
</dbReference>
<protein>
    <recommendedName>
        <fullName evidence="2">DUF3074 domain-containing protein</fullName>
    </recommendedName>
</protein>
<proteinExistence type="predicted"/>
<feature type="region of interest" description="Disordered" evidence="1">
    <location>
        <begin position="278"/>
        <end position="339"/>
    </location>
</feature>
<dbReference type="SUPFAM" id="SSF55961">
    <property type="entry name" value="Bet v1-like"/>
    <property type="match status" value="1"/>
</dbReference>
<evidence type="ECO:0000313" key="4">
    <source>
        <dbReference type="Proteomes" id="UP000193467"/>
    </source>
</evidence>
<dbReference type="EMBL" id="MCGR01000052">
    <property type="protein sequence ID" value="ORY72430.1"/>
    <property type="molecule type" value="Genomic_DNA"/>
</dbReference>
<feature type="domain" description="DUF3074" evidence="2">
    <location>
        <begin position="118"/>
        <end position="273"/>
    </location>
</feature>
<evidence type="ECO:0000313" key="3">
    <source>
        <dbReference type="EMBL" id="ORY72430.1"/>
    </source>
</evidence>
<dbReference type="Gene3D" id="3.30.530.20">
    <property type="match status" value="1"/>
</dbReference>
<accession>A0A1Y2ELI6</accession>
<feature type="compositionally biased region" description="Low complexity" evidence="1">
    <location>
        <begin position="279"/>
        <end position="290"/>
    </location>
</feature>
<evidence type="ECO:0000259" key="2">
    <source>
        <dbReference type="Pfam" id="PF11274"/>
    </source>
</evidence>
<dbReference type="InParanoid" id="A0A1Y2ELI6"/>
<dbReference type="Pfam" id="PF11274">
    <property type="entry name" value="DUF3074"/>
    <property type="match status" value="1"/>
</dbReference>
<comment type="caution">
    <text evidence="3">The sequence shown here is derived from an EMBL/GenBank/DDBJ whole genome shotgun (WGS) entry which is preliminary data.</text>
</comment>
<sequence length="339" mass="37112">MPPPPPIELHYLTLHPHPLSALPTVSDSPSSPFASFTSALVSESSAILNSPEWHSPKDWFGGVVTTHSLPDDAVRMRPLHGGEETKATEAAAPKKKRGFWGGGGDAAAGDKDDEGIHWHRRVTRLSGARADFDALWAALGVRHSEQEVEYVPTLDKIVPVAENVVMKLYNLPFPTTNRSFLSFVTVIRPTPDSFTIVAFPVEDDRKDRPSAAFDKHHVRGRYVSVEELKKLENGEVEWRCASMSTAGGSIPTRLAESHMASSLANNVPPFLAWFDQRHAPSSSSSARTTPPTHPSRTDSNTTGHSKRLSMEGLRRSLSFKSRNELEGRESPRAEVGATA</sequence>
<feature type="compositionally biased region" description="Basic and acidic residues" evidence="1">
    <location>
        <begin position="321"/>
        <end position="332"/>
    </location>
</feature>
<dbReference type="PANTHER" id="PTHR40370">
    <property type="entry name" value="EXPRESSED PROTEIN"/>
    <property type="match status" value="1"/>
</dbReference>
<organism evidence="3 4">
    <name type="scientific">Leucosporidium creatinivorum</name>
    <dbReference type="NCBI Taxonomy" id="106004"/>
    <lineage>
        <taxon>Eukaryota</taxon>
        <taxon>Fungi</taxon>
        <taxon>Dikarya</taxon>
        <taxon>Basidiomycota</taxon>
        <taxon>Pucciniomycotina</taxon>
        <taxon>Microbotryomycetes</taxon>
        <taxon>Leucosporidiales</taxon>
        <taxon>Leucosporidium</taxon>
    </lineage>
</organism>
<reference evidence="3 4" key="1">
    <citation type="submission" date="2016-07" db="EMBL/GenBank/DDBJ databases">
        <title>Pervasive Adenine N6-methylation of Active Genes in Fungi.</title>
        <authorList>
            <consortium name="DOE Joint Genome Institute"/>
            <person name="Mondo S.J."/>
            <person name="Dannebaum R.O."/>
            <person name="Kuo R.C."/>
            <person name="Labutti K."/>
            <person name="Haridas S."/>
            <person name="Kuo A."/>
            <person name="Salamov A."/>
            <person name="Ahrendt S.R."/>
            <person name="Lipzen A."/>
            <person name="Sullivan W."/>
            <person name="Andreopoulos W.B."/>
            <person name="Clum A."/>
            <person name="Lindquist E."/>
            <person name="Daum C."/>
            <person name="Ramamoorthy G.K."/>
            <person name="Gryganskyi A."/>
            <person name="Culley D."/>
            <person name="Magnuson J.K."/>
            <person name="James T.Y."/>
            <person name="O'Malley M.A."/>
            <person name="Stajich J.E."/>
            <person name="Spatafora J.W."/>
            <person name="Visel A."/>
            <person name="Grigoriev I.V."/>
        </authorList>
    </citation>
    <scope>NUCLEOTIDE SEQUENCE [LARGE SCALE GENOMIC DNA]</scope>
    <source>
        <strain evidence="3 4">62-1032</strain>
    </source>
</reference>
<feature type="region of interest" description="Disordered" evidence="1">
    <location>
        <begin position="82"/>
        <end position="106"/>
    </location>
</feature>
<dbReference type="Proteomes" id="UP000193467">
    <property type="component" value="Unassembled WGS sequence"/>
</dbReference>
<gene>
    <name evidence="3" type="ORF">BCR35DRAFT_282166</name>
</gene>
<dbReference type="PANTHER" id="PTHR40370:SF1">
    <property type="entry name" value="DUF3074 DOMAIN-CONTAINING PROTEIN"/>
    <property type="match status" value="1"/>
</dbReference>
<dbReference type="AlphaFoldDB" id="A0A1Y2ELI6"/>
<name>A0A1Y2ELI6_9BASI</name>
<keyword evidence="4" id="KW-1185">Reference proteome</keyword>
<dbReference type="InterPro" id="IPR023393">
    <property type="entry name" value="START-like_dom_sf"/>
</dbReference>
<dbReference type="OrthoDB" id="6423603at2759"/>
<evidence type="ECO:0000256" key="1">
    <source>
        <dbReference type="SAM" id="MobiDB-lite"/>
    </source>
</evidence>